<dbReference type="Gene3D" id="3.40.50.1000">
    <property type="entry name" value="HAD superfamily/HAD-like"/>
    <property type="match status" value="1"/>
</dbReference>
<dbReference type="InterPro" id="IPR023214">
    <property type="entry name" value="HAD_sf"/>
</dbReference>
<evidence type="ECO:0000256" key="6">
    <source>
        <dbReference type="RuleBase" id="RU366066"/>
    </source>
</evidence>
<keyword evidence="9" id="KW-1185">Reference proteome</keyword>
<evidence type="ECO:0000256" key="3">
    <source>
        <dbReference type="ARBA" id="ARBA00023242"/>
    </source>
</evidence>
<dbReference type="PANTHER" id="PTHR23081">
    <property type="entry name" value="RNA POLYMERASE II CTD PHOSPHATASE"/>
    <property type="match status" value="1"/>
</dbReference>
<keyword evidence="2 6" id="KW-0378">Hydrolase</keyword>
<comment type="function">
    <text evidence="6">This promotes the activity of RNA polymerase II.</text>
</comment>
<dbReference type="Pfam" id="PF03031">
    <property type="entry name" value="NIF"/>
    <property type="match status" value="1"/>
</dbReference>
<dbReference type="NCBIfam" id="TIGR02250">
    <property type="entry name" value="FCP1_euk"/>
    <property type="match status" value="1"/>
</dbReference>
<dbReference type="InterPro" id="IPR039189">
    <property type="entry name" value="Fcp1"/>
</dbReference>
<evidence type="ECO:0000256" key="1">
    <source>
        <dbReference type="ARBA" id="ARBA00004123"/>
    </source>
</evidence>
<dbReference type="InterPro" id="IPR004274">
    <property type="entry name" value="FCP1_dom"/>
</dbReference>
<accession>A0AAD4SF56</accession>
<gene>
    <name evidence="8" type="ORF">MKW98_028036</name>
</gene>
<dbReference type="GO" id="GO:0008420">
    <property type="term" value="F:RNA polymerase II CTD heptapeptide repeat phosphatase activity"/>
    <property type="evidence" value="ECO:0007669"/>
    <property type="project" value="UniProtKB-UniRule"/>
</dbReference>
<feature type="domain" description="FCP1 homology" evidence="7">
    <location>
        <begin position="121"/>
        <end position="293"/>
    </location>
</feature>
<sequence>MSTTLVSQVQQQRKIIDTQDCGFKEANKVKRIRIRYTPYLNQPPLIDFTTDLSSYKNKEEPVEKPATMKIRIKYNPPPAAVPPLMVVRNNNTTELSFNEEQNKRLILNSKMCGNTFRKAYFGRKKLCLVLDLDHTLLHSVRIQDVSAEDQEYLNLRVSSMKDLDGNSLYRHIGRYIKLRPYTREFLKEVGKYFELFIYTMGTRDYAAEMGRLLDPQGVLFKSIVSKDDSTNQNRMNLDILAGPNESNTIIVDDTRRVWEENEKNLIQIEKYNYFTEGGHRFKKDEEQGYGDEDGALKSISEILHGVHKMFFESYPVPSPVELNEYIKSVDVRPLLQGFLN</sequence>
<evidence type="ECO:0000256" key="4">
    <source>
        <dbReference type="ARBA" id="ARBA00047761"/>
    </source>
</evidence>
<evidence type="ECO:0000256" key="2">
    <source>
        <dbReference type="ARBA" id="ARBA00022801"/>
    </source>
</evidence>
<comment type="subcellular location">
    <subcellularLocation>
        <location evidence="1 6">Nucleus</location>
    </subcellularLocation>
</comment>
<reference evidence="8" key="1">
    <citation type="submission" date="2022-04" db="EMBL/GenBank/DDBJ databases">
        <title>A functionally conserved STORR gene fusion in Papaver species that diverged 16.8 million years ago.</title>
        <authorList>
            <person name="Catania T."/>
        </authorList>
    </citation>
    <scope>NUCLEOTIDE SEQUENCE</scope>
    <source>
        <strain evidence="8">S-188037</strain>
    </source>
</reference>
<dbReference type="PANTHER" id="PTHR23081:SF36">
    <property type="entry name" value="RNA POLYMERASE II SUBUNIT A C-TERMINAL DOMAIN PHOSPHATASE"/>
    <property type="match status" value="1"/>
</dbReference>
<evidence type="ECO:0000256" key="5">
    <source>
        <dbReference type="ARBA" id="ARBA00048336"/>
    </source>
</evidence>
<dbReference type="EMBL" id="JAJJMB010011472">
    <property type="protein sequence ID" value="KAI3902105.1"/>
    <property type="molecule type" value="Genomic_DNA"/>
</dbReference>
<organism evidence="8 9">
    <name type="scientific">Papaver atlanticum</name>
    <dbReference type="NCBI Taxonomy" id="357466"/>
    <lineage>
        <taxon>Eukaryota</taxon>
        <taxon>Viridiplantae</taxon>
        <taxon>Streptophyta</taxon>
        <taxon>Embryophyta</taxon>
        <taxon>Tracheophyta</taxon>
        <taxon>Spermatophyta</taxon>
        <taxon>Magnoliopsida</taxon>
        <taxon>Ranunculales</taxon>
        <taxon>Papaveraceae</taxon>
        <taxon>Papaveroideae</taxon>
        <taxon>Papaver</taxon>
    </lineage>
</organism>
<evidence type="ECO:0000313" key="8">
    <source>
        <dbReference type="EMBL" id="KAI3902105.1"/>
    </source>
</evidence>
<dbReference type="EC" id="3.1.3.16" evidence="6"/>
<keyword evidence="3 6" id="KW-0539">Nucleus</keyword>
<dbReference type="PROSITE" id="PS50969">
    <property type="entry name" value="FCP1"/>
    <property type="match status" value="1"/>
</dbReference>
<dbReference type="CDD" id="cd07521">
    <property type="entry name" value="HAD_FCP1-like"/>
    <property type="match status" value="1"/>
</dbReference>
<dbReference type="InterPro" id="IPR011947">
    <property type="entry name" value="FCP1_euk"/>
</dbReference>
<dbReference type="InterPro" id="IPR036412">
    <property type="entry name" value="HAD-like_sf"/>
</dbReference>
<protein>
    <recommendedName>
        <fullName evidence="6">RNA polymerase II C-terminal domain phosphatase-like</fullName>
        <ecNumber evidence="6">3.1.3.16</ecNumber>
    </recommendedName>
</protein>
<dbReference type="GO" id="GO:0005634">
    <property type="term" value="C:nucleus"/>
    <property type="evidence" value="ECO:0007669"/>
    <property type="project" value="UniProtKB-SubCell"/>
</dbReference>
<dbReference type="AlphaFoldDB" id="A0AAD4SF56"/>
<comment type="catalytic activity">
    <reaction evidence="4 6">
        <text>O-phospho-L-seryl-[protein] + H2O = L-seryl-[protein] + phosphate</text>
        <dbReference type="Rhea" id="RHEA:20629"/>
        <dbReference type="Rhea" id="RHEA-COMP:9863"/>
        <dbReference type="Rhea" id="RHEA-COMP:11604"/>
        <dbReference type="ChEBI" id="CHEBI:15377"/>
        <dbReference type="ChEBI" id="CHEBI:29999"/>
        <dbReference type="ChEBI" id="CHEBI:43474"/>
        <dbReference type="ChEBI" id="CHEBI:83421"/>
        <dbReference type="EC" id="3.1.3.16"/>
    </reaction>
</comment>
<proteinExistence type="predicted"/>
<dbReference type="SUPFAM" id="SSF56784">
    <property type="entry name" value="HAD-like"/>
    <property type="match status" value="1"/>
</dbReference>
<comment type="caution">
    <text evidence="8">The sequence shown here is derived from an EMBL/GenBank/DDBJ whole genome shotgun (WGS) entry which is preliminary data.</text>
</comment>
<evidence type="ECO:0000259" key="7">
    <source>
        <dbReference type="PROSITE" id="PS50969"/>
    </source>
</evidence>
<dbReference type="SMART" id="SM00577">
    <property type="entry name" value="CPDc"/>
    <property type="match status" value="1"/>
</dbReference>
<name>A0AAD4SF56_9MAGN</name>
<comment type="catalytic activity">
    <reaction evidence="5 6">
        <text>O-phospho-L-threonyl-[protein] + H2O = L-threonyl-[protein] + phosphate</text>
        <dbReference type="Rhea" id="RHEA:47004"/>
        <dbReference type="Rhea" id="RHEA-COMP:11060"/>
        <dbReference type="Rhea" id="RHEA-COMP:11605"/>
        <dbReference type="ChEBI" id="CHEBI:15377"/>
        <dbReference type="ChEBI" id="CHEBI:30013"/>
        <dbReference type="ChEBI" id="CHEBI:43474"/>
        <dbReference type="ChEBI" id="CHEBI:61977"/>
        <dbReference type="EC" id="3.1.3.16"/>
    </reaction>
</comment>
<dbReference type="Proteomes" id="UP001202328">
    <property type="component" value="Unassembled WGS sequence"/>
</dbReference>
<evidence type="ECO:0000313" key="9">
    <source>
        <dbReference type="Proteomes" id="UP001202328"/>
    </source>
</evidence>